<accession>A0ABQ5MVC9</accession>
<reference evidence="1 2" key="1">
    <citation type="journal article" date="2023" name="Int. J. Syst. Evol. Microbiol.">
        <title>Arthrobacter mangrovi sp. nov., an actinobacterium isolated from the rhizosphere of a mangrove.</title>
        <authorList>
            <person name="Hamada M."/>
            <person name="Saitou S."/>
            <person name="Enomoto N."/>
            <person name="Nanri K."/>
            <person name="Hidaka K."/>
            <person name="Miura T."/>
            <person name="Tamura T."/>
        </authorList>
    </citation>
    <scope>NUCLEOTIDE SEQUENCE [LARGE SCALE GENOMIC DNA]</scope>
    <source>
        <strain evidence="1 2">NBRC 112813</strain>
    </source>
</reference>
<gene>
    <name evidence="1" type="ORF">AHIS1636_23640</name>
</gene>
<dbReference type="Proteomes" id="UP001209654">
    <property type="component" value="Unassembled WGS sequence"/>
</dbReference>
<proteinExistence type="predicted"/>
<protein>
    <submittedName>
        <fullName evidence="1">Uncharacterized protein</fullName>
    </submittedName>
</protein>
<organism evidence="1 2">
    <name type="scientific">Arthrobacter mangrovi</name>
    <dbReference type="NCBI Taxonomy" id="2966350"/>
    <lineage>
        <taxon>Bacteria</taxon>
        <taxon>Bacillati</taxon>
        <taxon>Actinomycetota</taxon>
        <taxon>Actinomycetes</taxon>
        <taxon>Micrococcales</taxon>
        <taxon>Micrococcaceae</taxon>
        <taxon>Arthrobacter</taxon>
    </lineage>
</organism>
<dbReference type="EMBL" id="BRVS01000010">
    <property type="protein sequence ID" value="GLB67923.1"/>
    <property type="molecule type" value="Genomic_DNA"/>
</dbReference>
<keyword evidence="2" id="KW-1185">Reference proteome</keyword>
<name>A0ABQ5MVC9_9MICC</name>
<dbReference type="RefSeq" id="WP_264796037.1">
    <property type="nucleotide sequence ID" value="NZ_BRVS01000010.1"/>
</dbReference>
<evidence type="ECO:0000313" key="2">
    <source>
        <dbReference type="Proteomes" id="UP001209654"/>
    </source>
</evidence>
<evidence type="ECO:0000313" key="1">
    <source>
        <dbReference type="EMBL" id="GLB67923.1"/>
    </source>
</evidence>
<comment type="caution">
    <text evidence="1">The sequence shown here is derived from an EMBL/GenBank/DDBJ whole genome shotgun (WGS) entry which is preliminary data.</text>
</comment>
<sequence length="195" mass="21653">MAKKTQSKKNIRSLLEQSAKESLPLRIRRGVQKNEVVHGTVLEIGADWILLASLRDGGYLDGYTALRIEDLRLVEAEETFLPVLKKDAQWPPKKPSALDIANPRTIMETAAAKETLVAVFQEAKRPDTCLIGAPMDWGKKSVWLLTVDPAAQWEDFLIKLPFKDITRISFGGDYETALLRVAGAVPSPETLDNGQ</sequence>